<dbReference type="InterPro" id="IPR006160">
    <property type="entry name" value="SCFA_transpt_AtoE"/>
</dbReference>
<feature type="transmembrane region" description="Helical" evidence="1">
    <location>
        <begin position="301"/>
        <end position="321"/>
    </location>
</feature>
<dbReference type="Pfam" id="PF02667">
    <property type="entry name" value="SCFA_trans"/>
    <property type="match status" value="1"/>
</dbReference>
<reference evidence="2 3" key="1">
    <citation type="submission" date="2016-02" db="EMBL/GenBank/DDBJ databases">
        <authorList>
            <person name="Wen L."/>
            <person name="He K."/>
            <person name="Yang H."/>
        </authorList>
    </citation>
    <scope>NUCLEOTIDE SEQUENCE [LARGE SCALE GENOMIC DNA]</scope>
    <source>
        <strain evidence="2">ShG14-8</strain>
    </source>
</reference>
<feature type="transmembrane region" description="Helical" evidence="1">
    <location>
        <begin position="375"/>
        <end position="391"/>
    </location>
</feature>
<feature type="transmembrane region" description="Helical" evidence="1">
    <location>
        <begin position="51"/>
        <end position="72"/>
    </location>
</feature>
<dbReference type="AlphaFoldDB" id="A0A139BQF5"/>
<sequence>MQAGESYLSEGRRIKMNPKSSQASAGQNREGAIARLGIRFADWSEKWFPDAFVFAALAVLIVSIGALAMGRTPTQVSVDFGKSFWNLIPFTMQMAFVVIGGYVVAISKPVQKLIVVLARFPKTPRGAVAYVGFMAMLTSLLSWGFSMIFAGILMREICKRMEGVDYRAISAAGFLGLGTVWALGLSSSAALMMATKGSVPPALLKISGVITLEQTLFTWQNLVMILTPMVISTWICYSSAPSAHLAKTFASAGNKQAEADDIGVAQTPGERLEFSPLLTLVLVALGVIYLVDVFATKGGLAALDLNTYNFMFIIAGLLLHWRPRAFLRAVAKSVPMTGGVLIQFPLYAGIFGILMGSGINEVLAKFFVSISTQNTLPAIVGVYSAILGLFLPSGGGKWVVEAPYLLQAATELKVNLAWVVQCYNAAEALPNLINPFWMLPLMGLVGVKARELAGYTMLQLIFLAPVTIFMLWLLSMTMPYVPAVMP</sequence>
<keyword evidence="1" id="KW-0812">Transmembrane</keyword>
<feature type="transmembrane region" description="Helical" evidence="1">
    <location>
        <begin position="277"/>
        <end position="295"/>
    </location>
</feature>
<feature type="transmembrane region" description="Helical" evidence="1">
    <location>
        <begin position="84"/>
        <end position="107"/>
    </location>
</feature>
<dbReference type="EMBL" id="LSLI01000089">
    <property type="protein sequence ID" value="KXS31236.1"/>
    <property type="molecule type" value="Genomic_DNA"/>
</dbReference>
<dbReference type="Proteomes" id="UP000070578">
    <property type="component" value="Unassembled WGS sequence"/>
</dbReference>
<accession>A0A139BQF5</accession>
<feature type="transmembrane region" description="Helical" evidence="1">
    <location>
        <begin position="452"/>
        <end position="474"/>
    </location>
</feature>
<evidence type="ECO:0000313" key="2">
    <source>
        <dbReference type="EMBL" id="KXS31236.1"/>
    </source>
</evidence>
<dbReference type="GO" id="GO:0005886">
    <property type="term" value="C:plasma membrane"/>
    <property type="evidence" value="ECO:0007669"/>
    <property type="project" value="TreeGrafter"/>
</dbReference>
<feature type="transmembrane region" description="Helical" evidence="1">
    <location>
        <begin position="127"/>
        <end position="153"/>
    </location>
</feature>
<evidence type="ECO:0000256" key="1">
    <source>
        <dbReference type="SAM" id="Phobius"/>
    </source>
</evidence>
<feature type="transmembrane region" description="Helical" evidence="1">
    <location>
        <begin position="215"/>
        <end position="237"/>
    </location>
</feature>
<gene>
    <name evidence="2" type="ORF">AWT59_2645</name>
</gene>
<keyword evidence="1" id="KW-0472">Membrane</keyword>
<dbReference type="PANTHER" id="PTHR41983">
    <property type="entry name" value="SHORT-CHAIN FATTY ACID TRANSPORTER-RELATED"/>
    <property type="match status" value="1"/>
</dbReference>
<protein>
    <submittedName>
        <fullName evidence="2">Putative short-chain fatty acids transporter</fullName>
    </submittedName>
</protein>
<dbReference type="PATRIC" id="fig|1796491.3.peg.2882"/>
<organism evidence="2 3">
    <name type="scientific">Candidatus Gallionella acididurans</name>
    <dbReference type="NCBI Taxonomy" id="1796491"/>
    <lineage>
        <taxon>Bacteria</taxon>
        <taxon>Pseudomonadati</taxon>
        <taxon>Pseudomonadota</taxon>
        <taxon>Betaproteobacteria</taxon>
        <taxon>Nitrosomonadales</taxon>
        <taxon>Gallionellaceae</taxon>
        <taxon>Gallionella</taxon>
    </lineage>
</organism>
<feature type="transmembrane region" description="Helical" evidence="1">
    <location>
        <begin position="333"/>
        <end position="355"/>
    </location>
</feature>
<proteinExistence type="predicted"/>
<dbReference type="PANTHER" id="PTHR41983:SF2">
    <property type="entry name" value="SHORT-CHAIN FATTY ACID TRANSPORTER-RELATED"/>
    <property type="match status" value="1"/>
</dbReference>
<comment type="caution">
    <text evidence="2">The sequence shown here is derived from an EMBL/GenBank/DDBJ whole genome shotgun (WGS) entry which is preliminary data.</text>
</comment>
<name>A0A139BQF5_9PROT</name>
<evidence type="ECO:0000313" key="3">
    <source>
        <dbReference type="Proteomes" id="UP000070578"/>
    </source>
</evidence>
<feature type="transmembrane region" description="Helical" evidence="1">
    <location>
        <begin position="174"/>
        <end position="195"/>
    </location>
</feature>
<reference evidence="2 3" key="2">
    <citation type="submission" date="2016-03" db="EMBL/GenBank/DDBJ databases">
        <title>New uncultured bacterium of the family Gallionellaceae from acid mine drainage: description and reconstruction of genome based on metagenomic analysis of microbial community.</title>
        <authorList>
            <person name="Kadnikov V."/>
            <person name="Ivasenko D."/>
            <person name="Beletsky A."/>
            <person name="Mardanov A."/>
            <person name="Danilova E."/>
            <person name="Pimenov N."/>
            <person name="Karnachuk O."/>
            <person name="Ravin N."/>
        </authorList>
    </citation>
    <scope>NUCLEOTIDE SEQUENCE [LARGE SCALE GENOMIC DNA]</scope>
    <source>
        <strain evidence="2">ShG14-8</strain>
    </source>
</reference>
<keyword evidence="1" id="KW-1133">Transmembrane helix</keyword>